<comment type="caution">
    <text evidence="5">The sequence shown here is derived from an EMBL/GenBank/DDBJ whole genome shotgun (WGS) entry which is preliminary data.</text>
</comment>
<proteinExistence type="predicted"/>
<dbReference type="CDD" id="cd00200">
    <property type="entry name" value="WD40"/>
    <property type="match status" value="1"/>
</dbReference>
<keyword evidence="2" id="KW-0677">Repeat</keyword>
<dbReference type="InterPro" id="IPR050349">
    <property type="entry name" value="WD_LIS1/nudF_dynein_reg"/>
</dbReference>
<feature type="repeat" description="WD" evidence="3">
    <location>
        <begin position="103"/>
        <end position="144"/>
    </location>
</feature>
<evidence type="ECO:0000256" key="1">
    <source>
        <dbReference type="ARBA" id="ARBA00022574"/>
    </source>
</evidence>
<gene>
    <name evidence="5" type="ORF">BN14_10734</name>
</gene>
<dbReference type="AlphaFoldDB" id="M5C9A9"/>
<dbReference type="PROSITE" id="PS50294">
    <property type="entry name" value="WD_REPEATS_REGION"/>
    <property type="match status" value="4"/>
</dbReference>
<protein>
    <submittedName>
        <fullName evidence="5">Uncharacterized protein</fullName>
    </submittedName>
</protein>
<dbReference type="Proteomes" id="UP000012065">
    <property type="component" value="Unassembled WGS sequence"/>
</dbReference>
<dbReference type="InterPro" id="IPR001680">
    <property type="entry name" value="WD40_rpt"/>
</dbReference>
<dbReference type="Pfam" id="PF00400">
    <property type="entry name" value="WD40"/>
    <property type="match status" value="4"/>
</dbReference>
<dbReference type="Gene3D" id="2.130.10.10">
    <property type="entry name" value="YVTN repeat-like/Quinoprotein amine dehydrogenase"/>
    <property type="match status" value="2"/>
</dbReference>
<dbReference type="InterPro" id="IPR020472">
    <property type="entry name" value="WD40_PAC1"/>
</dbReference>
<evidence type="ECO:0000313" key="6">
    <source>
        <dbReference type="Proteomes" id="UP000012065"/>
    </source>
</evidence>
<accession>M5C9A9</accession>
<organism evidence="5 6">
    <name type="scientific">Thanatephorus cucumeris (strain AG1-IB / isolate 7/3/14)</name>
    <name type="common">Lettuce bottom rot fungus</name>
    <name type="synonym">Rhizoctonia solani</name>
    <dbReference type="NCBI Taxonomy" id="1108050"/>
    <lineage>
        <taxon>Eukaryota</taxon>
        <taxon>Fungi</taxon>
        <taxon>Dikarya</taxon>
        <taxon>Basidiomycota</taxon>
        <taxon>Agaricomycotina</taxon>
        <taxon>Agaricomycetes</taxon>
        <taxon>Cantharellales</taxon>
        <taxon>Ceratobasidiaceae</taxon>
        <taxon>Rhizoctonia</taxon>
        <taxon>Rhizoctonia solani AG-1</taxon>
    </lineage>
</organism>
<keyword evidence="1 3" id="KW-0853">WD repeat</keyword>
<feature type="repeat" description="WD" evidence="3">
    <location>
        <begin position="146"/>
        <end position="178"/>
    </location>
</feature>
<name>M5C9A9_THACB</name>
<dbReference type="HOGENOM" id="CLU_000288_57_32_1"/>
<evidence type="ECO:0000256" key="2">
    <source>
        <dbReference type="ARBA" id="ARBA00022737"/>
    </source>
</evidence>
<evidence type="ECO:0000256" key="3">
    <source>
        <dbReference type="PROSITE-ProRule" id="PRU00221"/>
    </source>
</evidence>
<dbReference type="PANTHER" id="PTHR44129">
    <property type="entry name" value="WD REPEAT-CONTAINING PROTEIN POP1"/>
    <property type="match status" value="1"/>
</dbReference>
<dbReference type="SUPFAM" id="SSF50978">
    <property type="entry name" value="WD40 repeat-like"/>
    <property type="match status" value="1"/>
</dbReference>
<dbReference type="PRINTS" id="PR00320">
    <property type="entry name" value="GPROTEINBRPT"/>
</dbReference>
<reference evidence="5 6" key="1">
    <citation type="journal article" date="2013" name="J. Biotechnol.">
        <title>Establishment and interpretation of the genome sequence of the phytopathogenic fungus Rhizoctonia solani AG1-IB isolate 7/3/14.</title>
        <authorList>
            <person name="Wibberg D.W."/>
            <person name="Jelonek L.J."/>
            <person name="Rupp O.R."/>
            <person name="Hennig M.H."/>
            <person name="Eikmeyer F.E."/>
            <person name="Goesmann A.G."/>
            <person name="Hartmann A.H."/>
            <person name="Borriss R.B."/>
            <person name="Grosch R.G."/>
            <person name="Puehler A.P."/>
            <person name="Schlueter A.S."/>
        </authorList>
    </citation>
    <scope>NUCLEOTIDE SEQUENCE [LARGE SCALE GENOMIC DNA]</scope>
    <source>
        <strain evidence="6">AG1-IB / isolate 7/3/14</strain>
    </source>
</reference>
<feature type="repeat" description="WD" evidence="3">
    <location>
        <begin position="15"/>
        <end position="56"/>
    </location>
</feature>
<dbReference type="SMART" id="SM00320">
    <property type="entry name" value="WD40"/>
    <property type="match status" value="4"/>
</dbReference>
<dbReference type="InterPro" id="IPR015943">
    <property type="entry name" value="WD40/YVTN_repeat-like_dom_sf"/>
</dbReference>
<evidence type="ECO:0000256" key="4">
    <source>
        <dbReference type="SAM" id="MobiDB-lite"/>
    </source>
</evidence>
<feature type="repeat" description="WD" evidence="3">
    <location>
        <begin position="60"/>
        <end position="92"/>
    </location>
</feature>
<feature type="region of interest" description="Disordered" evidence="4">
    <location>
        <begin position="179"/>
        <end position="200"/>
    </location>
</feature>
<sequence length="271" mass="29358">MWDVGDSTLTPSDLVSTHDRPVYSASFSPDGKRIVTGCGDGKIRMWSSQTLTLVLDPFGSQSHTDSIRSVVFSPDGRLVASGSSDRTICVFDSHAGHLVLGPLQGHTDRVRSVEFSPDGTHILSGSGDRTVRVWRVKDGAPACEPLVGHQGSVTSVGYSPDGAFIVSGSNDSTVRVWKAPRGHDESGSSESTPTHVDERKPHETIFNGLKMSDDGWVKNGNSQRLFWVPTDMVELFPIPETECIIGSGGILRVDYSAPVFLGDEWHRCYEG</sequence>
<dbReference type="PROSITE" id="PS50082">
    <property type="entry name" value="WD_REPEATS_2"/>
    <property type="match status" value="4"/>
</dbReference>
<evidence type="ECO:0000313" key="5">
    <source>
        <dbReference type="EMBL" id="CCO36593.1"/>
    </source>
</evidence>
<dbReference type="EMBL" id="CAOJ01016183">
    <property type="protein sequence ID" value="CCO36593.1"/>
    <property type="molecule type" value="Genomic_DNA"/>
</dbReference>
<dbReference type="InterPro" id="IPR036322">
    <property type="entry name" value="WD40_repeat_dom_sf"/>
</dbReference>